<evidence type="ECO:0000313" key="3">
    <source>
        <dbReference type="EMBL" id="SFV35037.1"/>
    </source>
</evidence>
<dbReference type="InterPro" id="IPR001789">
    <property type="entry name" value="Sig_transdc_resp-reg_receiver"/>
</dbReference>
<protein>
    <submittedName>
        <fullName evidence="3">CheY chemotaxis protein or a CheY-like REC (Receiver) domain</fullName>
    </submittedName>
</protein>
<dbReference type="InterPro" id="IPR011006">
    <property type="entry name" value="CheY-like_superfamily"/>
</dbReference>
<evidence type="ECO:0000313" key="4">
    <source>
        <dbReference type="Proteomes" id="UP000199423"/>
    </source>
</evidence>
<name>A0A1I7NK66_9HYPH</name>
<reference evidence="4" key="1">
    <citation type="submission" date="2016-10" db="EMBL/GenBank/DDBJ databases">
        <authorList>
            <person name="Varghese N."/>
            <person name="Submissions S."/>
        </authorList>
    </citation>
    <scope>NUCLEOTIDE SEQUENCE [LARGE SCALE GENOMIC DNA]</scope>
    <source>
        <strain evidence="4">DSM 1565</strain>
    </source>
</reference>
<proteinExistence type="predicted"/>
<keyword evidence="1" id="KW-0597">Phosphoprotein</keyword>
<dbReference type="EMBL" id="FPCH01000002">
    <property type="protein sequence ID" value="SFV35037.1"/>
    <property type="molecule type" value="Genomic_DNA"/>
</dbReference>
<evidence type="ECO:0000259" key="2">
    <source>
        <dbReference type="PROSITE" id="PS50110"/>
    </source>
</evidence>
<dbReference type="GO" id="GO:0000160">
    <property type="term" value="P:phosphorelay signal transduction system"/>
    <property type="evidence" value="ECO:0007669"/>
    <property type="project" value="InterPro"/>
</dbReference>
<gene>
    <name evidence="3" type="ORF">SAMN04488557_2486</name>
</gene>
<dbReference type="STRING" id="51670.SAMN04488557_2486"/>
<organism evidence="3 4">
    <name type="scientific">Hyphomicrobium facile</name>
    <dbReference type="NCBI Taxonomy" id="51670"/>
    <lineage>
        <taxon>Bacteria</taxon>
        <taxon>Pseudomonadati</taxon>
        <taxon>Pseudomonadota</taxon>
        <taxon>Alphaproteobacteria</taxon>
        <taxon>Hyphomicrobiales</taxon>
        <taxon>Hyphomicrobiaceae</taxon>
        <taxon>Hyphomicrobium</taxon>
    </lineage>
</organism>
<evidence type="ECO:0000256" key="1">
    <source>
        <dbReference type="PROSITE-ProRule" id="PRU00169"/>
    </source>
</evidence>
<dbReference type="AlphaFoldDB" id="A0A1I7NK66"/>
<feature type="modified residue" description="4-aspartylphosphate" evidence="1">
    <location>
        <position position="43"/>
    </location>
</feature>
<dbReference type="Proteomes" id="UP000199423">
    <property type="component" value="Unassembled WGS sequence"/>
</dbReference>
<feature type="domain" description="Response regulatory" evidence="2">
    <location>
        <begin position="1"/>
        <end position="108"/>
    </location>
</feature>
<dbReference type="SUPFAM" id="SSF52172">
    <property type="entry name" value="CheY-like"/>
    <property type="match status" value="1"/>
</dbReference>
<keyword evidence="4" id="KW-1185">Reference proteome</keyword>
<sequence>MLIRMPIATYLRDCGYRVIEAASSDEALLVLQHHTKVDVLFSDVEVAGAVDAFGLSQWARKNRPEIKVVLAGSPKTAAKAAGKLCEEGPNLTKPYEPEAVEDYIRRLLALQTIGESSS</sequence>
<dbReference type="PROSITE" id="PS50110">
    <property type="entry name" value="RESPONSE_REGULATORY"/>
    <property type="match status" value="1"/>
</dbReference>
<accession>A0A1I7NK66</accession>
<dbReference type="Gene3D" id="3.40.50.2300">
    <property type="match status" value="1"/>
</dbReference>